<dbReference type="SUPFAM" id="SSF53383">
    <property type="entry name" value="PLP-dependent transferases"/>
    <property type="match status" value="1"/>
</dbReference>
<dbReference type="EC" id="1.4.4.2" evidence="2"/>
<accession>A0A2J1DVH6</accession>
<dbReference type="GO" id="GO:0016594">
    <property type="term" value="F:glycine binding"/>
    <property type="evidence" value="ECO:0007669"/>
    <property type="project" value="TreeGrafter"/>
</dbReference>
<dbReference type="PANTHER" id="PTHR11773:SF1">
    <property type="entry name" value="GLYCINE DEHYDROGENASE (DECARBOXYLATING), MITOCHONDRIAL"/>
    <property type="match status" value="1"/>
</dbReference>
<comment type="function">
    <text evidence="1">The glycine cleavage system catalyzes the degradation of glycine. The P protein binds the alpha-amino group of glycine through its pyridoxal phosphate cofactor; CO(2) is released and the remaining methylamine moiety is then transferred to the lipoamide cofactor of the H protein.</text>
</comment>
<protein>
    <submittedName>
        <fullName evidence="2">Putative glycine dehydrogenase (Decarboxylating) subunit 2</fullName>
        <ecNumber evidence="2">1.4.4.2</ecNumber>
    </submittedName>
</protein>
<feature type="non-terminal residue" evidence="2">
    <location>
        <position position="126"/>
    </location>
</feature>
<comment type="caution">
    <text evidence="2">The sequence shown here is derived from an EMBL/GenBank/DDBJ whole genome shotgun (WGS) entry which is preliminary data.</text>
</comment>
<dbReference type="InterPro" id="IPR015424">
    <property type="entry name" value="PyrdxlP-dep_Trfase"/>
</dbReference>
<dbReference type="GO" id="GO:0030170">
    <property type="term" value="F:pyridoxal phosphate binding"/>
    <property type="evidence" value="ECO:0007669"/>
    <property type="project" value="TreeGrafter"/>
</dbReference>
<dbReference type="PANTHER" id="PTHR11773">
    <property type="entry name" value="GLYCINE DEHYDROGENASE, DECARBOXYLATING"/>
    <property type="match status" value="1"/>
</dbReference>
<evidence type="ECO:0000256" key="1">
    <source>
        <dbReference type="ARBA" id="ARBA00003788"/>
    </source>
</evidence>
<organism evidence="2 3">
    <name type="scientific">Dehalococcoides mccartyi</name>
    <dbReference type="NCBI Taxonomy" id="61435"/>
    <lineage>
        <taxon>Bacteria</taxon>
        <taxon>Bacillati</taxon>
        <taxon>Chloroflexota</taxon>
        <taxon>Dehalococcoidia</taxon>
        <taxon>Dehalococcoidales</taxon>
        <taxon>Dehalococcoidaceae</taxon>
        <taxon>Dehalococcoides</taxon>
    </lineage>
</organism>
<dbReference type="EMBL" id="PHFD01000249">
    <property type="protein sequence ID" value="PKH46119.1"/>
    <property type="molecule type" value="Genomic_DNA"/>
</dbReference>
<dbReference type="Gene3D" id="3.40.640.10">
    <property type="entry name" value="Type I PLP-dependent aspartate aminotransferase-like (Major domain)"/>
    <property type="match status" value="1"/>
</dbReference>
<proteinExistence type="predicted"/>
<dbReference type="GO" id="GO:0004375">
    <property type="term" value="F:glycine dehydrogenase (decarboxylating) activity"/>
    <property type="evidence" value="ECO:0007669"/>
    <property type="project" value="UniProtKB-EC"/>
</dbReference>
<dbReference type="AlphaFoldDB" id="A0A2J1DVH6"/>
<dbReference type="GO" id="GO:0019464">
    <property type="term" value="P:glycine decarboxylation via glycine cleavage system"/>
    <property type="evidence" value="ECO:0007669"/>
    <property type="project" value="TreeGrafter"/>
</dbReference>
<keyword evidence="2" id="KW-0560">Oxidoreductase</keyword>
<dbReference type="InterPro" id="IPR020581">
    <property type="entry name" value="GDC_P"/>
</dbReference>
<dbReference type="Proteomes" id="UP000233649">
    <property type="component" value="Unassembled WGS sequence"/>
</dbReference>
<evidence type="ECO:0000313" key="2">
    <source>
        <dbReference type="EMBL" id="PKH46119.1"/>
    </source>
</evidence>
<reference evidence="2 3" key="1">
    <citation type="journal article" date="2017" name="FEMS Microbiol. Ecol.">
        <title>Reconstructed genomes of novel Dehalococcoides mccartyi strains from 1,2,3,4-tetrachlorodibenzo-p-dioxin-dechlorinating enrichment cultures reveal divergent reductive dehalogenase gene profiles.</title>
        <authorList>
            <person name="Dam H.T."/>
            <person name="Vollmers J."/>
            <person name="Kaster A.K."/>
            <person name="Haggblom M.M."/>
        </authorList>
    </citation>
    <scope>NUCLEOTIDE SEQUENCE [LARGE SCALE GENOMIC DNA]</scope>
    <source>
        <strain evidence="2 3">H1-3-2.001</strain>
    </source>
</reference>
<dbReference type="GO" id="GO:0005829">
    <property type="term" value="C:cytosol"/>
    <property type="evidence" value="ECO:0007669"/>
    <property type="project" value="TreeGrafter"/>
</dbReference>
<dbReference type="GO" id="GO:0005960">
    <property type="term" value="C:glycine cleavage complex"/>
    <property type="evidence" value="ECO:0007669"/>
    <property type="project" value="TreeGrafter"/>
</dbReference>
<dbReference type="InterPro" id="IPR015421">
    <property type="entry name" value="PyrdxlP-dep_Trfase_major"/>
</dbReference>
<name>A0A2J1DVH6_9CHLR</name>
<evidence type="ECO:0000313" key="3">
    <source>
        <dbReference type="Proteomes" id="UP000233649"/>
    </source>
</evidence>
<sequence>MHDLLSRLSVVTGMRWGTLQPFAGAHGEFTGMKLFKACFEDRGESGRTRVVVPDSAHGTNPASAHLAGFEVVEVRSDRRGLVSLEALKPHLDERLAGIMMTNPNTLGLFETDIQEIAAAVHEAGGL</sequence>
<gene>
    <name evidence="2" type="primary">gcvPB</name>
    <name evidence="2" type="ORF">CVH13_01243</name>
</gene>